<gene>
    <name evidence="5" type="ORF">DW228_17775</name>
    <name evidence="3" type="ORF">EC80_004800</name>
    <name evidence="1" type="ORF">EE52_0202475</name>
    <name evidence="4" type="ORF">FOC69_15470</name>
    <name evidence="2" type="ORF">O1433_20540</name>
</gene>
<dbReference type="EMBL" id="JMZZ02000038">
    <property type="protein sequence ID" value="KFX76253.1"/>
    <property type="molecule type" value="Genomic_DNA"/>
</dbReference>
<reference evidence="3 6" key="4">
    <citation type="submission" date="2019-03" db="EMBL/GenBank/DDBJ databases">
        <title>Complete genome assembly of MDR B. fragilis.</title>
        <authorList>
            <person name="Sydenham T.V."/>
            <person name="Hasman H."/>
            <person name="Justesen U.S."/>
        </authorList>
    </citation>
    <scope>NUCLEOTIDE SEQUENCE [LARGE SCALE GENOMIC DNA]</scope>
    <source>
        <strain evidence="3 6">DCMSKEJBY0001B</strain>
    </source>
</reference>
<protein>
    <recommendedName>
        <fullName evidence="9">DUF3244 domain-containing protein</fullName>
    </recommendedName>
</protein>
<evidence type="ECO:0008006" key="9">
    <source>
        <dbReference type="Google" id="ProtNLM"/>
    </source>
</evidence>
<dbReference type="Proteomes" id="UP000036847">
    <property type="component" value="Chromosome"/>
</dbReference>
<evidence type="ECO:0000313" key="3">
    <source>
        <dbReference type="EMBL" id="QCQ44208.1"/>
    </source>
</evidence>
<dbReference type="Proteomes" id="UP000266644">
    <property type="component" value="Unassembled WGS sequence"/>
</dbReference>
<organism evidence="5 7">
    <name type="scientific">Bacteroides fragilis</name>
    <dbReference type="NCBI Taxonomy" id="817"/>
    <lineage>
        <taxon>Bacteria</taxon>
        <taxon>Pseudomonadati</taxon>
        <taxon>Bacteroidota</taxon>
        <taxon>Bacteroidia</taxon>
        <taxon>Bacteroidales</taxon>
        <taxon>Bacteroidaceae</taxon>
        <taxon>Bacteroides</taxon>
    </lineage>
</organism>
<evidence type="ECO:0000313" key="5">
    <source>
        <dbReference type="EMBL" id="RHH08281.1"/>
    </source>
</evidence>
<sequence length="120" mass="13403">MKTKMIVLGGLLSAQIVFLSNNVYGENSMIVTIMKSRHSVHVITHKKENLQRSTLPVACGYIEENQFVLSFSFSLENRKIRVVDSETGQQVFDDTVTGTAVSILLDRDSNSFDVYIGSEN</sequence>
<dbReference type="EMBL" id="JAPTZU010000018">
    <property type="protein sequence ID" value="MCZ2689887.1"/>
    <property type="molecule type" value="Genomic_DNA"/>
</dbReference>
<reference evidence="2" key="6">
    <citation type="submission" date="2022-12" db="EMBL/GenBank/DDBJ databases">
        <title>Development of a Multilocus Sequence Typing Scheme for Bacteroides fragilis Based on Whole Genome Sequencing Data and Clinical Application.</title>
        <authorList>
            <person name="Nielsen F.D."/>
            <person name="Justesen U.S."/>
        </authorList>
    </citation>
    <scope>NUCLEOTIDE SEQUENCE</scope>
    <source>
        <strain evidence="2">BF_AM_ODE_DK_2015_4</strain>
    </source>
</reference>
<reference evidence="5 7" key="3">
    <citation type="submission" date="2018-08" db="EMBL/GenBank/DDBJ databases">
        <title>A genome reference for cultivated species of the human gut microbiota.</title>
        <authorList>
            <person name="Zou Y."/>
            <person name="Xue W."/>
            <person name="Luo G."/>
        </authorList>
    </citation>
    <scope>NUCLEOTIDE SEQUENCE [LARGE SCALE GENOMIC DNA]</scope>
    <source>
        <strain evidence="5 7">AM18-6</strain>
    </source>
</reference>
<name>A0A0I9RT17_BACFG</name>
<accession>A0A0I9RT17</accession>
<evidence type="ECO:0000313" key="8">
    <source>
        <dbReference type="Proteomes" id="UP000501467"/>
    </source>
</evidence>
<reference evidence="1" key="1">
    <citation type="book" date="2014" name="THE 24TH EUROPEAN CONGRESS OF CLINICAL MICROBIOLOGY AND INFECTIOUS DISEASES" publisher="ECCMID 2014" city="Barcelona, Spain">
        <title>Identification of resistance genes in three multidrug-resistant Bacteroides fragilis isolates by whole genome sequencing.</title>
        <editorList>
            <person name="Unknown"/>
            <person name="A."/>
        </editorList>
        <authorList>
            <person name="Sydenham T.V."/>
            <person name="Hasman H."/>
            <person name="Wang M."/>
            <person name="Soki J."/>
            <person name="Nagy E."/>
            <person name="Justesen U.S."/>
        </authorList>
    </citation>
    <scope>NUCLEOTIDE SEQUENCE</scope>
    <source>
        <strain evidence="1">DCMOUH0018B</strain>
        <strain evidence="3">DCMSKEJBY0001B</strain>
    </source>
</reference>
<dbReference type="EMBL" id="QRJE01000030">
    <property type="protein sequence ID" value="RHH08281.1"/>
    <property type="molecule type" value="Genomic_DNA"/>
</dbReference>
<dbReference type="Proteomes" id="UP000501467">
    <property type="component" value="Chromosome"/>
</dbReference>
<dbReference type="OrthoDB" id="9907850at2"/>
<dbReference type="Proteomes" id="UP001079672">
    <property type="component" value="Unassembled WGS sequence"/>
</dbReference>
<reference evidence="1" key="2">
    <citation type="submission" date="2014-07" db="EMBL/GenBank/DDBJ databases">
        <title>Genetics and epidemiology of antimicrobial resistance in B. fragilis group.</title>
        <authorList>
            <person name="Sydenham T.V."/>
            <person name="Hasman H."/>
            <person name="Kemp M."/>
            <person name="Justesen U.S."/>
        </authorList>
    </citation>
    <scope>NUCLEOTIDE SEQUENCE [LARGE SCALE GENOMIC DNA]</scope>
    <source>
        <strain evidence="1">DCMOUH0018B</strain>
    </source>
</reference>
<dbReference type="EMBL" id="CP036546">
    <property type="protein sequence ID" value="QCQ44208.1"/>
    <property type="molecule type" value="Genomic_DNA"/>
</dbReference>
<reference evidence="4 8" key="5">
    <citation type="submission" date="2020-05" db="EMBL/GenBank/DDBJ databases">
        <title>FDA dAtabase for Regulatory Grade micrObial Sequences (FDA-ARGOS): Supporting development and validation of Infectious Disease Dx tests.</title>
        <authorList>
            <person name="Bojja K."/>
            <person name="Kessler A."/>
            <person name="Tallon L."/>
            <person name="Sadzewicz L."/>
            <person name="Zhao X."/>
            <person name="Vavikolanu K."/>
            <person name="Mehta A."/>
            <person name="Aluvathingal J."/>
            <person name="Nadendla S."/>
            <person name="Myers T."/>
            <person name="Yan Y."/>
            <person name="Sichtig H."/>
        </authorList>
    </citation>
    <scope>NUCLEOTIDE SEQUENCE [LARGE SCALE GENOMIC DNA]</scope>
    <source>
        <strain evidence="4 8">FDAARGOS_763</strain>
    </source>
</reference>
<evidence type="ECO:0000313" key="4">
    <source>
        <dbReference type="EMBL" id="QKH85690.1"/>
    </source>
</evidence>
<evidence type="ECO:0000313" key="7">
    <source>
        <dbReference type="Proteomes" id="UP000266644"/>
    </source>
</evidence>
<evidence type="ECO:0000313" key="6">
    <source>
        <dbReference type="Proteomes" id="UP000036847"/>
    </source>
</evidence>
<proteinExistence type="predicted"/>
<evidence type="ECO:0000313" key="1">
    <source>
        <dbReference type="EMBL" id="KFX76253.1"/>
    </source>
</evidence>
<evidence type="ECO:0000313" key="2">
    <source>
        <dbReference type="EMBL" id="MCZ2689887.1"/>
    </source>
</evidence>
<dbReference type="RefSeq" id="WP_005779625.1">
    <property type="nucleotide sequence ID" value="NZ_CABJEQ010000027.1"/>
</dbReference>
<dbReference type="AlphaFoldDB" id="A0A0I9RT17"/>
<dbReference type="PATRIC" id="fig|817.51.peg.2976"/>
<dbReference type="EMBL" id="CP054003">
    <property type="protein sequence ID" value="QKH85690.1"/>
    <property type="molecule type" value="Genomic_DNA"/>
</dbReference>